<organism evidence="3 4">
    <name type="scientific">Labilithrix luteola</name>
    <dbReference type="NCBI Taxonomy" id="1391654"/>
    <lineage>
        <taxon>Bacteria</taxon>
        <taxon>Pseudomonadati</taxon>
        <taxon>Myxococcota</taxon>
        <taxon>Polyangia</taxon>
        <taxon>Polyangiales</taxon>
        <taxon>Labilitrichaceae</taxon>
        <taxon>Labilithrix</taxon>
    </lineage>
</organism>
<dbReference type="InterPro" id="IPR000408">
    <property type="entry name" value="Reg_chr_condens"/>
</dbReference>
<dbReference type="OrthoDB" id="9758365at2"/>
<dbReference type="GO" id="GO:0005085">
    <property type="term" value="F:guanyl-nucleotide exchange factor activity"/>
    <property type="evidence" value="ECO:0007669"/>
    <property type="project" value="TreeGrafter"/>
</dbReference>
<dbReference type="STRING" id="1391654.AKJ09_05071"/>
<dbReference type="Pfam" id="PF13540">
    <property type="entry name" value="RCC1_2"/>
    <property type="match status" value="3"/>
</dbReference>
<dbReference type="GO" id="GO:0005737">
    <property type="term" value="C:cytoplasm"/>
    <property type="evidence" value="ECO:0007669"/>
    <property type="project" value="TreeGrafter"/>
</dbReference>
<dbReference type="Gene3D" id="2.130.10.30">
    <property type="entry name" value="Regulator of chromosome condensation 1/beta-lactamase-inhibitor protein II"/>
    <property type="match status" value="2"/>
</dbReference>
<protein>
    <recommendedName>
        <fullName evidence="5">BNR repeat domain protein</fullName>
    </recommendedName>
</protein>
<evidence type="ECO:0008006" key="5">
    <source>
        <dbReference type="Google" id="ProtNLM"/>
    </source>
</evidence>
<feature type="region of interest" description="Disordered" evidence="1">
    <location>
        <begin position="434"/>
        <end position="453"/>
    </location>
</feature>
<dbReference type="PANTHER" id="PTHR45982:SF1">
    <property type="entry name" value="REGULATOR OF CHROMOSOME CONDENSATION"/>
    <property type="match status" value="1"/>
</dbReference>
<feature type="region of interest" description="Disordered" evidence="1">
    <location>
        <begin position="35"/>
        <end position="62"/>
    </location>
</feature>
<dbReference type="PRINTS" id="PR00633">
    <property type="entry name" value="RCCNDNSATION"/>
</dbReference>
<dbReference type="EMBL" id="CP012333">
    <property type="protein sequence ID" value="AKU98407.1"/>
    <property type="molecule type" value="Genomic_DNA"/>
</dbReference>
<dbReference type="PROSITE" id="PS51257">
    <property type="entry name" value="PROKAR_LIPOPROTEIN"/>
    <property type="match status" value="1"/>
</dbReference>
<feature type="chain" id="PRO_5005466468" description="BNR repeat domain protein" evidence="2">
    <location>
        <begin position="24"/>
        <end position="453"/>
    </location>
</feature>
<dbReference type="AlphaFoldDB" id="A0A0K1PY21"/>
<dbReference type="KEGG" id="llu:AKJ09_05071"/>
<feature type="signal peptide" evidence="2">
    <location>
        <begin position="1"/>
        <end position="23"/>
    </location>
</feature>
<proteinExistence type="predicted"/>
<accession>A0A0K1PY21</accession>
<evidence type="ECO:0000313" key="4">
    <source>
        <dbReference type="Proteomes" id="UP000064967"/>
    </source>
</evidence>
<dbReference type="PANTHER" id="PTHR45982">
    <property type="entry name" value="REGULATOR OF CHROMOSOME CONDENSATION"/>
    <property type="match status" value="1"/>
</dbReference>
<dbReference type="PROSITE" id="PS50012">
    <property type="entry name" value="RCC1_3"/>
    <property type="match status" value="2"/>
</dbReference>
<evidence type="ECO:0000313" key="3">
    <source>
        <dbReference type="EMBL" id="AKU98407.1"/>
    </source>
</evidence>
<dbReference type="RefSeq" id="WP_146649370.1">
    <property type="nucleotide sequence ID" value="NZ_CP012333.1"/>
</dbReference>
<keyword evidence="4" id="KW-1185">Reference proteome</keyword>
<gene>
    <name evidence="3" type="ORF">AKJ09_05071</name>
</gene>
<dbReference type="InterPro" id="IPR051553">
    <property type="entry name" value="Ran_GTPase-activating"/>
</dbReference>
<reference evidence="3 4" key="1">
    <citation type="submission" date="2015-08" db="EMBL/GenBank/DDBJ databases">
        <authorList>
            <person name="Babu N.S."/>
            <person name="Beckwith C.J."/>
            <person name="Beseler K.G."/>
            <person name="Brison A."/>
            <person name="Carone J.V."/>
            <person name="Caskin T.P."/>
            <person name="Diamond M."/>
            <person name="Durham M.E."/>
            <person name="Foxe J.M."/>
            <person name="Go M."/>
            <person name="Henderson B.A."/>
            <person name="Jones I.B."/>
            <person name="McGettigan J.A."/>
            <person name="Micheletti S.J."/>
            <person name="Nasrallah M.E."/>
            <person name="Ortiz D."/>
            <person name="Piller C.R."/>
            <person name="Privatt S.R."/>
            <person name="Schneider S.L."/>
            <person name="Sharp S."/>
            <person name="Smith T.C."/>
            <person name="Stanton J.D."/>
            <person name="Ullery H.E."/>
            <person name="Wilson R.J."/>
            <person name="Serrano M.G."/>
            <person name="Buck G."/>
            <person name="Lee V."/>
            <person name="Wang Y."/>
            <person name="Carvalho R."/>
            <person name="Voegtly L."/>
            <person name="Shi R."/>
            <person name="Duckworth R."/>
            <person name="Johnson A."/>
            <person name="Loviza R."/>
            <person name="Walstead R."/>
            <person name="Shah Z."/>
            <person name="Kiflezghi M."/>
            <person name="Wade K."/>
            <person name="Ball S.L."/>
            <person name="Bradley K.W."/>
            <person name="Asai D.J."/>
            <person name="Bowman C.A."/>
            <person name="Russell D.A."/>
            <person name="Pope W.H."/>
            <person name="Jacobs-Sera D."/>
            <person name="Hendrix R.W."/>
            <person name="Hatfull G.F."/>
        </authorList>
    </citation>
    <scope>NUCLEOTIDE SEQUENCE [LARGE SCALE GENOMIC DNA]</scope>
    <source>
        <strain evidence="3 4">DSM 27648</strain>
    </source>
</reference>
<dbReference type="PATRIC" id="fig|1391654.3.peg.5131"/>
<dbReference type="Proteomes" id="UP000064967">
    <property type="component" value="Chromosome"/>
</dbReference>
<sequence>MNRRERFFFIALAPLASASLFLACSDDESGRAFTETLDASEDSQSSHPEAATPIDDAGDAGVPDVRVPVDASDEPVVCTAKPCVTQLVGGANHFCALLDDKTVRCWGYAYRALGIFDAGGAPDPAQPTPMSMGLSGVEQISTGDMTTCARLTNGTVTCWGSNSANELGLDPPTSDYGPHAPALVAFDGGVLDGVTRVDVGKMGAVFVKKSTGELWSWGDNAEDVLGRRGEGPNYLGPGQVTELAKEKIRRAGGGSVRQQSGAGYAITEDGRLLTWGTSKQAVAYPGPIPVAVAGFENVSSASGVRDNLCAVADGRLYCWGLSGVMACSGSTDSIMSPLEIRTSGEAPAQQVSVNYGSTCVRLTDGTIECCGSDQFGQLGTGAADAGPSPKSPLLTKATAFTEHAVHVVASNAATCALVQGGSVQCWGSNQFGELGQGTRDKERHPAPVTVKFD</sequence>
<keyword evidence="2" id="KW-0732">Signal</keyword>
<dbReference type="SUPFAM" id="SSF50985">
    <property type="entry name" value="RCC1/BLIP-II"/>
    <property type="match status" value="1"/>
</dbReference>
<name>A0A0K1PY21_9BACT</name>
<evidence type="ECO:0000256" key="2">
    <source>
        <dbReference type="SAM" id="SignalP"/>
    </source>
</evidence>
<evidence type="ECO:0000256" key="1">
    <source>
        <dbReference type="SAM" id="MobiDB-lite"/>
    </source>
</evidence>
<dbReference type="InterPro" id="IPR009091">
    <property type="entry name" value="RCC1/BLIP-II"/>
</dbReference>